<dbReference type="GO" id="GO:0046872">
    <property type="term" value="F:metal ion binding"/>
    <property type="evidence" value="ECO:0007669"/>
    <property type="project" value="UniProtKB-KW"/>
</dbReference>
<gene>
    <name evidence="16" type="ORF">ENV30_09135</name>
</gene>
<feature type="domain" description="GS beta-grasp" evidence="14">
    <location>
        <begin position="14"/>
        <end position="97"/>
    </location>
</feature>
<dbReference type="PROSITE" id="PS51986">
    <property type="entry name" value="GS_BETA_GRASP"/>
    <property type="match status" value="1"/>
</dbReference>
<evidence type="ECO:0000256" key="1">
    <source>
        <dbReference type="ARBA" id="ARBA00001946"/>
    </source>
</evidence>
<dbReference type="Gene3D" id="3.10.20.70">
    <property type="entry name" value="Glutamine synthetase, N-terminal domain"/>
    <property type="match status" value="1"/>
</dbReference>
<evidence type="ECO:0000256" key="9">
    <source>
        <dbReference type="ARBA" id="ARBA00022840"/>
    </source>
</evidence>
<dbReference type="PROSITE" id="PS00180">
    <property type="entry name" value="GLNA_1"/>
    <property type="match status" value="1"/>
</dbReference>
<dbReference type="InterPro" id="IPR014746">
    <property type="entry name" value="Gln_synth/guanido_kin_cat_dom"/>
</dbReference>
<keyword evidence="8 13" id="KW-0547">Nucleotide-binding</keyword>
<dbReference type="PANTHER" id="PTHR43407:SF1">
    <property type="entry name" value="LENGSIN"/>
    <property type="match status" value="1"/>
</dbReference>
<dbReference type="InterPro" id="IPR036651">
    <property type="entry name" value="Gln_synt_N_sf"/>
</dbReference>
<evidence type="ECO:0000256" key="5">
    <source>
        <dbReference type="ARBA" id="ARBA00022490"/>
    </source>
</evidence>
<dbReference type="EC" id="6.3.1.2" evidence="13"/>
<dbReference type="GO" id="GO:0016020">
    <property type="term" value="C:membrane"/>
    <property type="evidence" value="ECO:0007669"/>
    <property type="project" value="TreeGrafter"/>
</dbReference>
<evidence type="ECO:0000256" key="2">
    <source>
        <dbReference type="ARBA" id="ARBA00004496"/>
    </source>
</evidence>
<dbReference type="InterPro" id="IPR008147">
    <property type="entry name" value="Gln_synt_N"/>
</dbReference>
<evidence type="ECO:0000256" key="12">
    <source>
        <dbReference type="RuleBase" id="RU000384"/>
    </source>
</evidence>
<keyword evidence="9 13" id="KW-0067">ATP-binding</keyword>
<dbReference type="Pfam" id="PF03951">
    <property type="entry name" value="Gln-synt_N"/>
    <property type="match status" value="1"/>
</dbReference>
<evidence type="ECO:0000256" key="6">
    <source>
        <dbReference type="ARBA" id="ARBA00022598"/>
    </source>
</evidence>
<keyword evidence="10" id="KW-0460">Magnesium</keyword>
<dbReference type="EMBL" id="DTFV01000128">
    <property type="protein sequence ID" value="HGI31450.1"/>
    <property type="molecule type" value="Genomic_DNA"/>
</dbReference>
<keyword evidence="6 13" id="KW-0436">Ligase</keyword>
<dbReference type="InterPro" id="IPR027303">
    <property type="entry name" value="Gln_synth_gly_rich_site"/>
</dbReference>
<comment type="cofactor">
    <cofactor evidence="1">
        <name>Mg(2+)</name>
        <dbReference type="ChEBI" id="CHEBI:18420"/>
    </cofactor>
</comment>
<dbReference type="AlphaFoldDB" id="A0A7V3YI04"/>
<dbReference type="Pfam" id="PF00120">
    <property type="entry name" value="Gln-synt_C"/>
    <property type="match status" value="1"/>
</dbReference>
<dbReference type="InterPro" id="IPR027302">
    <property type="entry name" value="Gln_synth_N_conserv_site"/>
</dbReference>
<dbReference type="InterPro" id="IPR008146">
    <property type="entry name" value="Gln_synth_cat_dom"/>
</dbReference>
<comment type="catalytic activity">
    <reaction evidence="13">
        <text>L-glutamate + NH4(+) + ATP = L-glutamine + ADP + phosphate + H(+)</text>
        <dbReference type="Rhea" id="RHEA:16169"/>
        <dbReference type="ChEBI" id="CHEBI:15378"/>
        <dbReference type="ChEBI" id="CHEBI:28938"/>
        <dbReference type="ChEBI" id="CHEBI:29985"/>
        <dbReference type="ChEBI" id="CHEBI:30616"/>
        <dbReference type="ChEBI" id="CHEBI:43474"/>
        <dbReference type="ChEBI" id="CHEBI:58359"/>
        <dbReference type="ChEBI" id="CHEBI:456216"/>
        <dbReference type="EC" id="6.3.1.2"/>
    </reaction>
</comment>
<accession>A0A7V3YI04</accession>
<dbReference type="GO" id="GO:0005737">
    <property type="term" value="C:cytoplasm"/>
    <property type="evidence" value="ECO:0007669"/>
    <property type="project" value="UniProtKB-SubCell"/>
</dbReference>
<evidence type="ECO:0000256" key="4">
    <source>
        <dbReference type="ARBA" id="ARBA00021364"/>
    </source>
</evidence>
<comment type="subcellular location">
    <subcellularLocation>
        <location evidence="2">Cytoplasm</location>
    </subcellularLocation>
</comment>
<evidence type="ECO:0000313" key="16">
    <source>
        <dbReference type="EMBL" id="HGI31450.1"/>
    </source>
</evidence>
<evidence type="ECO:0000256" key="7">
    <source>
        <dbReference type="ARBA" id="ARBA00022723"/>
    </source>
</evidence>
<evidence type="ECO:0000256" key="3">
    <source>
        <dbReference type="ARBA" id="ARBA00009897"/>
    </source>
</evidence>
<evidence type="ECO:0000256" key="10">
    <source>
        <dbReference type="ARBA" id="ARBA00022842"/>
    </source>
</evidence>
<evidence type="ECO:0000259" key="15">
    <source>
        <dbReference type="PROSITE" id="PS51987"/>
    </source>
</evidence>
<evidence type="ECO:0000256" key="8">
    <source>
        <dbReference type="ARBA" id="ARBA00022741"/>
    </source>
</evidence>
<dbReference type="Gene3D" id="3.30.590.10">
    <property type="entry name" value="Glutamine synthetase/guanido kinase, catalytic domain"/>
    <property type="match status" value="1"/>
</dbReference>
<dbReference type="GO" id="GO:0004356">
    <property type="term" value="F:glutamine synthetase activity"/>
    <property type="evidence" value="ECO:0007669"/>
    <property type="project" value="UniProtKB-EC"/>
</dbReference>
<dbReference type="SUPFAM" id="SSF54368">
    <property type="entry name" value="Glutamine synthetase, N-terminal domain"/>
    <property type="match status" value="1"/>
</dbReference>
<protein>
    <recommendedName>
        <fullName evidence="4 13">Glutamine synthetase</fullName>
        <ecNumber evidence="13">6.3.1.2</ecNumber>
    </recommendedName>
</protein>
<dbReference type="GO" id="GO:0005524">
    <property type="term" value="F:ATP binding"/>
    <property type="evidence" value="ECO:0007669"/>
    <property type="project" value="UniProtKB-KW"/>
</dbReference>
<comment type="similarity">
    <text evidence="3 11 12">Belongs to the glutamine synthetase family.</text>
</comment>
<comment type="caution">
    <text evidence="16">The sequence shown here is derived from an EMBL/GenBank/DDBJ whole genome shotgun (WGS) entry which is preliminary data.</text>
</comment>
<dbReference type="SUPFAM" id="SSF55931">
    <property type="entry name" value="Glutamine synthetase/guanido kinase"/>
    <property type="match status" value="1"/>
</dbReference>
<dbReference type="SMART" id="SM01230">
    <property type="entry name" value="Gln-synt_C"/>
    <property type="match status" value="1"/>
</dbReference>
<dbReference type="PROSITE" id="PS00181">
    <property type="entry name" value="GLNA_ATP"/>
    <property type="match status" value="1"/>
</dbReference>
<dbReference type="GO" id="GO:0006542">
    <property type="term" value="P:glutamine biosynthetic process"/>
    <property type="evidence" value="ECO:0007669"/>
    <property type="project" value="InterPro"/>
</dbReference>
<dbReference type="FunFam" id="3.30.590.10:FF:000003">
    <property type="entry name" value="Glutamine synthetase 2"/>
    <property type="match status" value="1"/>
</dbReference>
<dbReference type="PANTHER" id="PTHR43407">
    <property type="entry name" value="GLUTAMINE SYNTHETASE"/>
    <property type="match status" value="1"/>
</dbReference>
<evidence type="ECO:0000256" key="11">
    <source>
        <dbReference type="PROSITE-ProRule" id="PRU01330"/>
    </source>
</evidence>
<name>A0A7V3YI04_9BACT</name>
<proteinExistence type="inferred from homology"/>
<keyword evidence="5" id="KW-0963">Cytoplasm</keyword>
<feature type="domain" description="GS catalytic" evidence="15">
    <location>
        <begin position="104"/>
        <end position="437"/>
    </location>
</feature>
<keyword evidence="7" id="KW-0479">Metal-binding</keyword>
<reference evidence="16" key="1">
    <citation type="journal article" date="2020" name="mSystems">
        <title>Genome- and Community-Level Interaction Insights into Carbon Utilization and Element Cycling Functions of Hydrothermarchaeota in Hydrothermal Sediment.</title>
        <authorList>
            <person name="Zhou Z."/>
            <person name="Liu Y."/>
            <person name="Xu W."/>
            <person name="Pan J."/>
            <person name="Luo Z.H."/>
            <person name="Li M."/>
        </authorList>
    </citation>
    <scope>NUCLEOTIDE SEQUENCE [LARGE SCALE GENOMIC DNA]</scope>
    <source>
        <strain evidence="16">SpSt-747</strain>
    </source>
</reference>
<sequence>MREVQEVLKEVEQAGIRFVRLQFVDVLGIPKNVEIPAKKLPAALEEGVNFDGSSIQGFVRIEESDMKLVPDLDTFIVCPWEEERVARVICDVRRPDGSPFEGCPRTNLKRVLEEARKKGYELKVGTEAEFFILKHEGGRVVVSDHGSYFDLLPLDLEESLRRDMVIALEELGFRIEASHHEVAPSQHEIDFEYGDALKIADNLITLKLAVKTLALRKGYIATFMPKPLYGVPGSGMHTHLSLFRGEENLFYDPHSPDGLSRVAKGFIAGLLEHAPAITAITNPLVNSYKRLVPGYEAPVYIAWAEKNRSPLVRVPPQRGKGTRAEFRSPDPSCNPYLAFAVILKAGIDGVERGLDPGRPCNNVNLYDLTPEEREEWGIRHLPRNLGEALCALERDEVVKSALTPHILDYFLKAKRQEWEEFQRVVHPWEIERYLELY</sequence>
<dbReference type="PROSITE" id="PS51987">
    <property type="entry name" value="GS_CATALYTIC"/>
    <property type="match status" value="1"/>
</dbReference>
<organism evidence="16">
    <name type="scientific">Candidatus Caldatribacterium californiense</name>
    <dbReference type="NCBI Taxonomy" id="1454726"/>
    <lineage>
        <taxon>Bacteria</taxon>
        <taxon>Pseudomonadati</taxon>
        <taxon>Atribacterota</taxon>
        <taxon>Atribacteria</taxon>
        <taxon>Atribacterales</taxon>
        <taxon>Candidatus Caldatribacteriaceae</taxon>
        <taxon>Candidatus Caldatribacterium</taxon>
    </lineage>
</organism>
<evidence type="ECO:0000256" key="13">
    <source>
        <dbReference type="RuleBase" id="RU004356"/>
    </source>
</evidence>
<evidence type="ECO:0000259" key="14">
    <source>
        <dbReference type="PROSITE" id="PS51986"/>
    </source>
</evidence>